<proteinExistence type="predicted"/>
<dbReference type="InterPro" id="IPR046960">
    <property type="entry name" value="PPR_At4g14850-like_plant"/>
</dbReference>
<dbReference type="Pfam" id="PF01535">
    <property type="entry name" value="PPR"/>
    <property type="match status" value="3"/>
</dbReference>
<dbReference type="NCBIfam" id="TIGR00756">
    <property type="entry name" value="PPR"/>
    <property type="match status" value="5"/>
</dbReference>
<sequence>MSLHGNLYKHQERLLQLLHACSRVRSLKATKPFHALTVTLGSVANQTIFVYNNIMSQYVSLGELYVVQKVFNTMPQRNVVSYNTVIGAYSRCGFVEEAWKLFLDMRGCGFEPTQFTLVGLLSCESLDLCHGVQLQALAIKNGLFVVDAFVGTALLGLYGRQPWLEEAVWTFEDMPYKSLVTWNLMISLFGRHGFVEDTIFMFRELMKTRASLSELSFVAVLCGFSCKQDLEFGEQIHGLVMKIGFMHEVTVMNSLISMYVKCAGIHWAEKMFEEVAVRDVVSWNTIIGSAARSERPGRALELSSKMFALGVLPTTITISARNVISWNALILGCSNHCMSAAVKLLQEMLQLGYRPNEYSFSAVLKSSLALELRQLHCLVIRMGFENNDFVLSSLITSYAKNGLISDALVFVTTSDHPLSVVSCNVMAGIYNRAGQYNETLKLLSQLEEPDSVSWNIVIAACARNNYYKEVFELYKDMHVFEICPNKYTFVSLLSVCAALCNLSLGSSVHGHVIKNDFNHCDTFLCNVLIDMYGKCGSVASSRRIFEKMKDRNLITWTALISALGHNGYAHEALERFNEMKLMGFKPDGVALNAVLTACRHGGLVKEGMELFGRMKESYGVEPEMDHYHCVVDLLAKYGRTREAEKIIANMPFQPNAIIWRSFLEGSKRHATAMDQVR</sequence>
<evidence type="ECO:0000313" key="3">
    <source>
        <dbReference type="Proteomes" id="UP001652623"/>
    </source>
</evidence>
<dbReference type="PANTHER" id="PTHR47926">
    <property type="entry name" value="PENTATRICOPEPTIDE REPEAT-CONTAINING PROTEIN"/>
    <property type="match status" value="1"/>
</dbReference>
<dbReference type="PROSITE" id="PS51375">
    <property type="entry name" value="PPR"/>
    <property type="match status" value="6"/>
</dbReference>
<gene>
    <name evidence="4" type="primary">LOC107421498</name>
</gene>
<accession>A0ABM3IP64</accession>
<feature type="repeat" description="PPR" evidence="2">
    <location>
        <begin position="279"/>
        <end position="313"/>
    </location>
</feature>
<keyword evidence="1" id="KW-0677">Repeat</keyword>
<dbReference type="Gene3D" id="1.25.40.10">
    <property type="entry name" value="Tetratricopeptide repeat domain"/>
    <property type="match status" value="7"/>
</dbReference>
<dbReference type="RefSeq" id="XP_048332527.2">
    <property type="nucleotide sequence ID" value="XM_048476570.2"/>
</dbReference>
<reference evidence="4" key="1">
    <citation type="submission" date="2025-08" db="UniProtKB">
        <authorList>
            <consortium name="RefSeq"/>
        </authorList>
    </citation>
    <scope>IDENTIFICATION</scope>
    <source>
        <tissue evidence="4">Seedling</tissue>
    </source>
</reference>
<dbReference type="InterPro" id="IPR002885">
    <property type="entry name" value="PPR_rpt"/>
</dbReference>
<keyword evidence="3" id="KW-1185">Reference proteome</keyword>
<evidence type="ECO:0000256" key="1">
    <source>
        <dbReference type="ARBA" id="ARBA00022737"/>
    </source>
</evidence>
<dbReference type="PANTHER" id="PTHR47926:SF423">
    <property type="entry name" value="REPEAT-CONTAINING PROTEIN, PUTATIVE-RELATED"/>
    <property type="match status" value="1"/>
</dbReference>
<dbReference type="GeneID" id="107421498"/>
<feature type="repeat" description="PPR" evidence="2">
    <location>
        <begin position="178"/>
        <end position="212"/>
    </location>
</feature>
<dbReference type="InterPro" id="IPR011990">
    <property type="entry name" value="TPR-like_helical_dom_sf"/>
</dbReference>
<organism evidence="3 4">
    <name type="scientific">Ziziphus jujuba</name>
    <name type="common">Chinese jujube</name>
    <name type="synonym">Ziziphus sativa</name>
    <dbReference type="NCBI Taxonomy" id="326968"/>
    <lineage>
        <taxon>Eukaryota</taxon>
        <taxon>Viridiplantae</taxon>
        <taxon>Streptophyta</taxon>
        <taxon>Embryophyta</taxon>
        <taxon>Tracheophyta</taxon>
        <taxon>Spermatophyta</taxon>
        <taxon>Magnoliopsida</taxon>
        <taxon>eudicotyledons</taxon>
        <taxon>Gunneridae</taxon>
        <taxon>Pentapetalae</taxon>
        <taxon>rosids</taxon>
        <taxon>fabids</taxon>
        <taxon>Rosales</taxon>
        <taxon>Rhamnaceae</taxon>
        <taxon>Paliureae</taxon>
        <taxon>Ziziphus</taxon>
    </lineage>
</organism>
<feature type="repeat" description="PPR" evidence="2">
    <location>
        <begin position="78"/>
        <end position="112"/>
    </location>
</feature>
<dbReference type="Pfam" id="PF13041">
    <property type="entry name" value="PPR_2"/>
    <property type="match status" value="4"/>
</dbReference>
<feature type="repeat" description="PPR" evidence="2">
    <location>
        <begin position="521"/>
        <end position="551"/>
    </location>
</feature>
<evidence type="ECO:0000313" key="4">
    <source>
        <dbReference type="RefSeq" id="XP_048332527.2"/>
    </source>
</evidence>
<name>A0ABM3IP64_ZIZJJ</name>
<evidence type="ECO:0000256" key="2">
    <source>
        <dbReference type="PROSITE-ProRule" id="PRU00708"/>
    </source>
</evidence>
<feature type="repeat" description="PPR" evidence="2">
    <location>
        <begin position="450"/>
        <end position="484"/>
    </location>
</feature>
<protein>
    <submittedName>
        <fullName evidence="4">Pentatricopeptide repeat-containing protein At3g58590 isoform X2</fullName>
    </submittedName>
</protein>
<dbReference type="Proteomes" id="UP001652623">
    <property type="component" value="Chromosome 5"/>
</dbReference>
<feature type="repeat" description="PPR" evidence="2">
    <location>
        <begin position="552"/>
        <end position="586"/>
    </location>
</feature>